<evidence type="ECO:0000313" key="1">
    <source>
        <dbReference type="EMBL" id="MBT9811477.1"/>
    </source>
</evidence>
<sequence length="64" mass="7114">MEAIANEEQYYNFDTLKISRLKVWKDRKYTSISEALESAVIPDVDIQIGDDGSPYNAGTSGSLV</sequence>
<evidence type="ECO:0000313" key="2">
    <source>
        <dbReference type="Proteomes" id="UP000708338"/>
    </source>
</evidence>
<proteinExistence type="predicted"/>
<comment type="caution">
    <text evidence="1">The sequence shown here is derived from an EMBL/GenBank/DDBJ whole genome shotgun (WGS) entry which is preliminary data.</text>
</comment>
<dbReference type="AlphaFoldDB" id="A0AA41FHH2"/>
<name>A0AA41FHH2_9FIRM</name>
<dbReference type="EMBL" id="WQPS01000029">
    <property type="protein sequence ID" value="MBT9811477.1"/>
    <property type="molecule type" value="Genomic_DNA"/>
</dbReference>
<protein>
    <submittedName>
        <fullName evidence="1">Uncharacterized protein</fullName>
    </submittedName>
</protein>
<accession>A0AA41FHH2</accession>
<dbReference type="RefSeq" id="WP_147329419.1">
    <property type="nucleotide sequence ID" value="NZ_CABJDD010000004.1"/>
</dbReference>
<dbReference type="Proteomes" id="UP000708338">
    <property type="component" value="Unassembled WGS sequence"/>
</dbReference>
<reference evidence="1" key="1">
    <citation type="journal article" date="2021" name="Gut Microbes">
        <title>A synthetic consortium of 100 gut commensals modulates the composition and function in a colon model of the microbiome of elderly subjects.</title>
        <authorList>
            <person name="Perez M."/>
            <person name="Ntemiri A."/>
            <person name="Tan H."/>
            <person name="Harris H.M.B."/>
            <person name="Roager H.M."/>
            <person name="Ribiere C."/>
            <person name="O'Toole P.W."/>
        </authorList>
    </citation>
    <scope>NUCLEOTIDE SEQUENCE</scope>
    <source>
        <strain evidence="1">MCC335</strain>
    </source>
</reference>
<gene>
    <name evidence="1" type="ORF">GPL26_17805</name>
</gene>
<organism evidence="1 2">
    <name type="scientific">Enterocloster citroniae</name>
    <dbReference type="NCBI Taxonomy" id="358743"/>
    <lineage>
        <taxon>Bacteria</taxon>
        <taxon>Bacillati</taxon>
        <taxon>Bacillota</taxon>
        <taxon>Clostridia</taxon>
        <taxon>Lachnospirales</taxon>
        <taxon>Lachnospiraceae</taxon>
        <taxon>Enterocloster</taxon>
    </lineage>
</organism>